<dbReference type="Proteomes" id="UP001054902">
    <property type="component" value="Unassembled WGS sequence"/>
</dbReference>
<proteinExistence type="inferred from homology"/>
<dbReference type="PANTHER" id="PTHR43705:SF1">
    <property type="entry name" value="HYDROXYACYLGLUTATHIONE HYDROLASE GLOB"/>
    <property type="match status" value="1"/>
</dbReference>
<keyword evidence="12" id="KW-1185">Reference proteome</keyword>
<organism evidence="11 12">
    <name type="scientific">Chaetoceros tenuissimus</name>
    <dbReference type="NCBI Taxonomy" id="426638"/>
    <lineage>
        <taxon>Eukaryota</taxon>
        <taxon>Sar</taxon>
        <taxon>Stramenopiles</taxon>
        <taxon>Ochrophyta</taxon>
        <taxon>Bacillariophyta</taxon>
        <taxon>Coscinodiscophyceae</taxon>
        <taxon>Chaetocerotophycidae</taxon>
        <taxon>Chaetocerotales</taxon>
        <taxon>Chaetocerotaceae</taxon>
        <taxon>Chaetoceros</taxon>
    </lineage>
</organism>
<comment type="cofactor">
    <cofactor evidence="2">
        <name>Zn(2+)</name>
        <dbReference type="ChEBI" id="CHEBI:29105"/>
    </cofactor>
</comment>
<protein>
    <recommendedName>
        <fullName evidence="5">hydroxyacylglutathione hydrolase</fullName>
        <ecNumber evidence="5">3.1.2.6</ecNumber>
    </recommendedName>
    <alternativeName>
        <fullName evidence="9">Glyoxalase II</fullName>
    </alternativeName>
</protein>
<dbReference type="PIRSF" id="PIRSF005457">
    <property type="entry name" value="Glx"/>
    <property type="match status" value="1"/>
</dbReference>
<dbReference type="Pfam" id="PF00753">
    <property type="entry name" value="Lactamase_B"/>
    <property type="match status" value="1"/>
</dbReference>
<evidence type="ECO:0000313" key="11">
    <source>
        <dbReference type="EMBL" id="GFH57287.1"/>
    </source>
</evidence>
<keyword evidence="8" id="KW-0862">Zinc</keyword>
<dbReference type="NCBIfam" id="TIGR03413">
    <property type="entry name" value="GSH_gloB"/>
    <property type="match status" value="1"/>
</dbReference>
<comment type="similarity">
    <text evidence="4">Belongs to the metallo-beta-lactamase superfamily. Glyoxalase II family.</text>
</comment>
<dbReference type="InterPro" id="IPR032282">
    <property type="entry name" value="HAGH_C"/>
</dbReference>
<sequence>MKAFSTTKTFDFSTFEVAQFPSLDDNYGYLIHDKETGETAAVDTPDGKAYQDELKARGWNLTHIFCTHHHWDHTGYNLELKKNAEGDVEIYGATSEASKIPGIDNELSPDEVFTFGKTSVKVIDVGGHTKGHIAYYFGEDGNKALFSGDALFVLGCGKMFEGTATQFWDSLQRMRNLPDETVVFCAHEYTASNAKFALSVEPGNADLVKQNEEVIAKRKIGEPTVPSTIGMEKKTNPFLRGDVSAEIRSNVGATDDDSLDVVFGKIRHAKDTF</sequence>
<name>A0AAD3HB28_9STRA</name>
<dbReference type="GO" id="GO:0046872">
    <property type="term" value="F:metal ion binding"/>
    <property type="evidence" value="ECO:0007669"/>
    <property type="project" value="UniProtKB-KW"/>
</dbReference>
<reference evidence="11 12" key="1">
    <citation type="journal article" date="2021" name="Sci. Rep.">
        <title>The genome of the diatom Chaetoceros tenuissimus carries an ancient integrated fragment of an extant virus.</title>
        <authorList>
            <person name="Hongo Y."/>
            <person name="Kimura K."/>
            <person name="Takaki Y."/>
            <person name="Yoshida Y."/>
            <person name="Baba S."/>
            <person name="Kobayashi G."/>
            <person name="Nagasaki K."/>
            <person name="Hano T."/>
            <person name="Tomaru Y."/>
        </authorList>
    </citation>
    <scope>NUCLEOTIDE SEQUENCE [LARGE SCALE GENOMIC DNA]</scope>
    <source>
        <strain evidence="11 12">NIES-3715</strain>
    </source>
</reference>
<evidence type="ECO:0000256" key="3">
    <source>
        <dbReference type="ARBA" id="ARBA00004963"/>
    </source>
</evidence>
<keyword evidence="7 11" id="KW-0378">Hydrolase</keyword>
<comment type="caution">
    <text evidence="11">The sequence shown here is derived from an EMBL/GenBank/DDBJ whole genome shotgun (WGS) entry which is preliminary data.</text>
</comment>
<dbReference type="AlphaFoldDB" id="A0AAD3HB28"/>
<dbReference type="GO" id="GO:0019243">
    <property type="term" value="P:methylglyoxal catabolic process to D-lactate via S-lactoyl-glutathione"/>
    <property type="evidence" value="ECO:0007669"/>
    <property type="project" value="InterPro"/>
</dbReference>
<dbReference type="GO" id="GO:0004416">
    <property type="term" value="F:hydroxyacylglutathione hydrolase activity"/>
    <property type="evidence" value="ECO:0007669"/>
    <property type="project" value="UniProtKB-EC"/>
</dbReference>
<dbReference type="InterPro" id="IPR050110">
    <property type="entry name" value="Glyoxalase_II_hydrolase"/>
</dbReference>
<dbReference type="InterPro" id="IPR001279">
    <property type="entry name" value="Metallo-B-lactamas"/>
</dbReference>
<dbReference type="Pfam" id="PF16123">
    <property type="entry name" value="HAGH_C"/>
    <property type="match status" value="1"/>
</dbReference>
<evidence type="ECO:0000256" key="6">
    <source>
        <dbReference type="ARBA" id="ARBA00022723"/>
    </source>
</evidence>
<evidence type="ECO:0000256" key="9">
    <source>
        <dbReference type="ARBA" id="ARBA00031044"/>
    </source>
</evidence>
<gene>
    <name evidence="11" type="ORF">CTEN210_13763</name>
</gene>
<comment type="pathway">
    <text evidence="3">Secondary metabolite metabolism; methylglyoxal degradation; (R)-lactate from methylglyoxal: step 2/2.</text>
</comment>
<feature type="domain" description="Metallo-beta-lactamase" evidence="10">
    <location>
        <begin position="25"/>
        <end position="187"/>
    </location>
</feature>
<evidence type="ECO:0000256" key="4">
    <source>
        <dbReference type="ARBA" id="ARBA00006759"/>
    </source>
</evidence>
<evidence type="ECO:0000256" key="2">
    <source>
        <dbReference type="ARBA" id="ARBA00001947"/>
    </source>
</evidence>
<dbReference type="PANTHER" id="PTHR43705">
    <property type="entry name" value="HYDROXYACYLGLUTATHIONE HYDROLASE"/>
    <property type="match status" value="1"/>
</dbReference>
<dbReference type="CDD" id="cd07723">
    <property type="entry name" value="hydroxyacylglutathione_hydrolase_MBL-fold"/>
    <property type="match status" value="1"/>
</dbReference>
<evidence type="ECO:0000256" key="1">
    <source>
        <dbReference type="ARBA" id="ARBA00001623"/>
    </source>
</evidence>
<dbReference type="SMART" id="SM00849">
    <property type="entry name" value="Lactamase_B"/>
    <property type="match status" value="1"/>
</dbReference>
<dbReference type="InterPro" id="IPR017782">
    <property type="entry name" value="Hydroxyacylglutathione_Hdrlase"/>
</dbReference>
<evidence type="ECO:0000259" key="10">
    <source>
        <dbReference type="SMART" id="SM00849"/>
    </source>
</evidence>
<dbReference type="Gene3D" id="3.60.15.10">
    <property type="entry name" value="Ribonuclease Z/Hydroxyacylglutathione hydrolase-like"/>
    <property type="match status" value="1"/>
</dbReference>
<keyword evidence="6" id="KW-0479">Metal-binding</keyword>
<evidence type="ECO:0000313" key="12">
    <source>
        <dbReference type="Proteomes" id="UP001054902"/>
    </source>
</evidence>
<dbReference type="InterPro" id="IPR035680">
    <property type="entry name" value="Clx_II_MBL"/>
</dbReference>
<dbReference type="EC" id="3.1.2.6" evidence="5"/>
<dbReference type="EMBL" id="BLLK01000058">
    <property type="protein sequence ID" value="GFH57287.1"/>
    <property type="molecule type" value="Genomic_DNA"/>
</dbReference>
<dbReference type="InterPro" id="IPR036866">
    <property type="entry name" value="RibonucZ/Hydroxyglut_hydro"/>
</dbReference>
<accession>A0AAD3HB28</accession>
<comment type="catalytic activity">
    <reaction evidence="1">
        <text>an S-(2-hydroxyacyl)glutathione + H2O = a 2-hydroxy carboxylate + glutathione + H(+)</text>
        <dbReference type="Rhea" id="RHEA:21864"/>
        <dbReference type="ChEBI" id="CHEBI:15377"/>
        <dbReference type="ChEBI" id="CHEBI:15378"/>
        <dbReference type="ChEBI" id="CHEBI:57925"/>
        <dbReference type="ChEBI" id="CHEBI:58896"/>
        <dbReference type="ChEBI" id="CHEBI:71261"/>
        <dbReference type="EC" id="3.1.2.6"/>
    </reaction>
</comment>
<evidence type="ECO:0000256" key="5">
    <source>
        <dbReference type="ARBA" id="ARBA00011917"/>
    </source>
</evidence>
<evidence type="ECO:0000256" key="8">
    <source>
        <dbReference type="ARBA" id="ARBA00022833"/>
    </source>
</evidence>
<evidence type="ECO:0000256" key="7">
    <source>
        <dbReference type="ARBA" id="ARBA00022801"/>
    </source>
</evidence>
<dbReference type="HAMAP" id="MF_01374">
    <property type="entry name" value="Glyoxalase_2"/>
    <property type="match status" value="1"/>
</dbReference>
<dbReference type="SUPFAM" id="SSF56281">
    <property type="entry name" value="Metallo-hydrolase/oxidoreductase"/>
    <property type="match status" value="1"/>
</dbReference>